<comment type="similarity">
    <text evidence="2">Belongs to the C-terminally encoded plant signaling peptide (CEP) family.</text>
</comment>
<proteinExistence type="inferred from homology"/>
<gene>
    <name evidence="10" type="ORF">TIFTF001_002661</name>
</gene>
<dbReference type="PANTHER" id="PTHR33348:SF7">
    <property type="entry name" value="PRECURSOR OF CEP11-RELATED"/>
    <property type="match status" value="1"/>
</dbReference>
<protein>
    <recommendedName>
        <fullName evidence="12">Encoded peptide</fullName>
    </recommendedName>
</protein>
<keyword evidence="11" id="KW-1185">Reference proteome</keyword>
<dbReference type="AlphaFoldDB" id="A0AA87ZCI5"/>
<evidence type="ECO:0000313" key="11">
    <source>
        <dbReference type="Proteomes" id="UP001187192"/>
    </source>
</evidence>
<evidence type="ECO:0008006" key="12">
    <source>
        <dbReference type="Google" id="ProtNLM"/>
    </source>
</evidence>
<keyword evidence="3" id="KW-0052">Apoplast</keyword>
<evidence type="ECO:0000256" key="4">
    <source>
        <dbReference type="ARBA" id="ARBA00022525"/>
    </source>
</evidence>
<dbReference type="GO" id="GO:0005179">
    <property type="term" value="F:hormone activity"/>
    <property type="evidence" value="ECO:0007669"/>
    <property type="project" value="UniProtKB-KW"/>
</dbReference>
<dbReference type="GO" id="GO:0048046">
    <property type="term" value="C:apoplast"/>
    <property type="evidence" value="ECO:0007669"/>
    <property type="project" value="UniProtKB-SubCell"/>
</dbReference>
<keyword evidence="6 9" id="KW-0732">Signal</keyword>
<dbReference type="Proteomes" id="UP001187192">
    <property type="component" value="Unassembled WGS sequence"/>
</dbReference>
<evidence type="ECO:0000256" key="7">
    <source>
        <dbReference type="ARBA" id="ARBA00023278"/>
    </source>
</evidence>
<evidence type="ECO:0000313" key="10">
    <source>
        <dbReference type="EMBL" id="GMN30020.1"/>
    </source>
</evidence>
<evidence type="ECO:0000256" key="6">
    <source>
        <dbReference type="ARBA" id="ARBA00022729"/>
    </source>
</evidence>
<dbReference type="GO" id="GO:0048364">
    <property type="term" value="P:root development"/>
    <property type="evidence" value="ECO:0007669"/>
    <property type="project" value="InterPro"/>
</dbReference>
<feature type="compositionally biased region" description="Basic and acidic residues" evidence="8">
    <location>
        <begin position="73"/>
        <end position="84"/>
    </location>
</feature>
<feature type="region of interest" description="Disordered" evidence="8">
    <location>
        <begin position="60"/>
        <end position="100"/>
    </location>
</feature>
<dbReference type="GO" id="GO:2000280">
    <property type="term" value="P:regulation of root development"/>
    <property type="evidence" value="ECO:0007669"/>
    <property type="project" value="TreeGrafter"/>
</dbReference>
<organism evidence="10 11">
    <name type="scientific">Ficus carica</name>
    <name type="common">Common fig</name>
    <dbReference type="NCBI Taxonomy" id="3494"/>
    <lineage>
        <taxon>Eukaryota</taxon>
        <taxon>Viridiplantae</taxon>
        <taxon>Streptophyta</taxon>
        <taxon>Embryophyta</taxon>
        <taxon>Tracheophyta</taxon>
        <taxon>Spermatophyta</taxon>
        <taxon>Magnoliopsida</taxon>
        <taxon>eudicotyledons</taxon>
        <taxon>Gunneridae</taxon>
        <taxon>Pentapetalae</taxon>
        <taxon>rosids</taxon>
        <taxon>fabids</taxon>
        <taxon>Rosales</taxon>
        <taxon>Moraceae</taxon>
        <taxon>Ficeae</taxon>
        <taxon>Ficus</taxon>
    </lineage>
</organism>
<dbReference type="GO" id="GO:1901371">
    <property type="term" value="P:regulation of leaf morphogenesis"/>
    <property type="evidence" value="ECO:0007669"/>
    <property type="project" value="TreeGrafter"/>
</dbReference>
<comment type="caution">
    <text evidence="10">The sequence shown here is derived from an EMBL/GenBank/DDBJ whole genome shotgun (WGS) entry which is preliminary data.</text>
</comment>
<dbReference type="GO" id="GO:0006995">
    <property type="term" value="P:cellular response to nitrogen starvation"/>
    <property type="evidence" value="ECO:0007669"/>
    <property type="project" value="UniProtKB-ARBA"/>
</dbReference>
<dbReference type="PANTHER" id="PTHR33348">
    <property type="entry name" value="PRECURSOR OF CEP5"/>
    <property type="match status" value="1"/>
</dbReference>
<keyword evidence="7" id="KW-0379">Hydroxylation</keyword>
<comment type="subcellular location">
    <subcellularLocation>
        <location evidence="1">Secreted</location>
        <location evidence="1">Extracellular space</location>
        <location evidence="1">Apoplast</location>
    </subcellularLocation>
</comment>
<evidence type="ECO:0000256" key="2">
    <source>
        <dbReference type="ARBA" id="ARBA00008963"/>
    </source>
</evidence>
<dbReference type="InterPro" id="IPR033250">
    <property type="entry name" value="CEP"/>
</dbReference>
<evidence type="ECO:0000256" key="3">
    <source>
        <dbReference type="ARBA" id="ARBA00022523"/>
    </source>
</evidence>
<reference evidence="10" key="1">
    <citation type="submission" date="2023-07" db="EMBL/GenBank/DDBJ databases">
        <title>draft genome sequence of fig (Ficus carica).</title>
        <authorList>
            <person name="Takahashi T."/>
            <person name="Nishimura K."/>
        </authorList>
    </citation>
    <scope>NUCLEOTIDE SEQUENCE</scope>
</reference>
<dbReference type="EMBL" id="BTGU01000002">
    <property type="protein sequence ID" value="GMN30020.1"/>
    <property type="molecule type" value="Genomic_DNA"/>
</dbReference>
<keyword evidence="4" id="KW-0964">Secreted</keyword>
<dbReference type="GO" id="GO:1902025">
    <property type="term" value="P:nitrate import"/>
    <property type="evidence" value="ECO:0007669"/>
    <property type="project" value="TreeGrafter"/>
</dbReference>
<name>A0AA87ZCI5_FICCA</name>
<evidence type="ECO:0000256" key="1">
    <source>
        <dbReference type="ARBA" id="ARBA00004271"/>
    </source>
</evidence>
<evidence type="ECO:0000256" key="5">
    <source>
        <dbReference type="ARBA" id="ARBA00022702"/>
    </source>
</evidence>
<accession>A0AA87ZCI5</accession>
<keyword evidence="5" id="KW-0372">Hormone</keyword>
<evidence type="ECO:0000256" key="9">
    <source>
        <dbReference type="SAM" id="SignalP"/>
    </source>
</evidence>
<feature type="signal peptide" evidence="9">
    <location>
        <begin position="1"/>
        <end position="24"/>
    </location>
</feature>
<feature type="chain" id="PRO_5041684482" description="Encoded peptide" evidence="9">
    <location>
        <begin position="25"/>
        <end position="100"/>
    </location>
</feature>
<evidence type="ECO:0000256" key="8">
    <source>
        <dbReference type="SAM" id="MobiDB-lite"/>
    </source>
</evidence>
<sequence length="100" mass="11253">MSTRTIVIFLVFLLVCHEVVNVEGRHLKPKRCKRCSSLNIRHSDEENTLNVNVVKGTSDNRHDFDTYSSHPEQTSKADQIDDFRPTAPGHSPGVGHSINN</sequence>